<keyword evidence="7 8" id="KW-0066">ATP synthesis</keyword>
<dbReference type="InterPro" id="IPR001469">
    <property type="entry name" value="ATP_synth_F1_dsu/esu"/>
</dbReference>
<keyword evidence="13" id="KW-1185">Reference proteome</keyword>
<evidence type="ECO:0000256" key="7">
    <source>
        <dbReference type="ARBA" id="ARBA00023310"/>
    </source>
</evidence>
<comment type="subunit">
    <text evidence="8 9">F-type ATPases have 2 components, CF(1) - the catalytic core - and CF(0) - the membrane proton channel. CF(1) has five subunits: alpha(3), beta(3), gamma(1), delta(1), epsilon(1). CF(0) has three main subunits: a, b and c.</text>
</comment>
<keyword evidence="3 8" id="KW-0813">Transport</keyword>
<dbReference type="HAMAP" id="MF_00530">
    <property type="entry name" value="ATP_synth_epsil_bac"/>
    <property type="match status" value="1"/>
</dbReference>
<dbReference type="GO" id="GO:0045259">
    <property type="term" value="C:proton-transporting ATP synthase complex"/>
    <property type="evidence" value="ECO:0007669"/>
    <property type="project" value="UniProtKB-KW"/>
</dbReference>
<dbReference type="Gene3D" id="2.60.15.10">
    <property type="entry name" value="F0F1 ATP synthase delta/epsilon subunit, N-terminal"/>
    <property type="match status" value="1"/>
</dbReference>
<dbReference type="Pfam" id="PF02823">
    <property type="entry name" value="ATP-synt_DE_N"/>
    <property type="match status" value="1"/>
</dbReference>
<organism evidence="12 13">
    <name type="scientific">Sebaldella termitidis (strain ATCC 33386 / NCTC 11300)</name>
    <dbReference type="NCBI Taxonomy" id="526218"/>
    <lineage>
        <taxon>Bacteria</taxon>
        <taxon>Fusobacteriati</taxon>
        <taxon>Fusobacteriota</taxon>
        <taxon>Fusobacteriia</taxon>
        <taxon>Fusobacteriales</taxon>
        <taxon>Leptotrichiaceae</taxon>
        <taxon>Sebaldella</taxon>
    </lineage>
</organism>
<dbReference type="eggNOG" id="COG0355">
    <property type="taxonomic scope" value="Bacteria"/>
</dbReference>
<sequence length="134" mass="15240">MAKSFNIEAITPSGVTFSTTAEFLKLRTVNGDIGIMADHMPLVTELSYGEMIVKQEKGEEVRYYIDGGFMEVNKERVLILGDEIIESSQIDIERAQREKEVEESKLSKLKEEEDIARANKKIQENLMKIKIGSR</sequence>
<keyword evidence="8" id="KW-0997">Cell inner membrane</keyword>
<dbReference type="GO" id="GO:0012505">
    <property type="term" value="C:endomembrane system"/>
    <property type="evidence" value="ECO:0007669"/>
    <property type="project" value="UniProtKB-SubCell"/>
</dbReference>
<evidence type="ECO:0000256" key="1">
    <source>
        <dbReference type="ARBA" id="ARBA00004184"/>
    </source>
</evidence>
<name>D1AKS3_SEBTE</name>
<keyword evidence="5 8" id="KW-0472">Membrane</keyword>
<keyword evidence="8" id="KW-0375">Hydrogen ion transport</keyword>
<feature type="domain" description="ATP synthase F1 complex delta/epsilon subunit N-terminal" evidence="11">
    <location>
        <begin position="5"/>
        <end position="83"/>
    </location>
</feature>
<evidence type="ECO:0000256" key="8">
    <source>
        <dbReference type="HAMAP-Rule" id="MF_00530"/>
    </source>
</evidence>
<proteinExistence type="inferred from homology"/>
<keyword evidence="6 8" id="KW-0139">CF(1)</keyword>
<reference evidence="13" key="1">
    <citation type="submission" date="2009-09" db="EMBL/GenBank/DDBJ databases">
        <title>The complete chromosome of Sebaldella termitidis ATCC 33386.</title>
        <authorList>
            <consortium name="US DOE Joint Genome Institute (JGI-PGF)"/>
            <person name="Lucas S."/>
            <person name="Copeland A."/>
            <person name="Lapidus A."/>
            <person name="Glavina del Rio T."/>
            <person name="Dalin E."/>
            <person name="Tice H."/>
            <person name="Bruce D."/>
            <person name="Goodwin L."/>
            <person name="Pitluck S."/>
            <person name="Kyrpides N."/>
            <person name="Mavromatis K."/>
            <person name="Ivanova N."/>
            <person name="Mikhailova N."/>
            <person name="Sims D."/>
            <person name="Meincke L."/>
            <person name="Brettin T."/>
            <person name="Detter J.C."/>
            <person name="Han C."/>
            <person name="Larimer F."/>
            <person name="Land M."/>
            <person name="Hauser L."/>
            <person name="Markowitz V."/>
            <person name="Cheng J.F."/>
            <person name="Hugenholtz P."/>
            <person name="Woyke T."/>
            <person name="Wu D."/>
            <person name="Eisen J.A."/>
        </authorList>
    </citation>
    <scope>NUCLEOTIDE SEQUENCE [LARGE SCALE GENOMIC DNA]</scope>
    <source>
        <strain evidence="13">ATCC 33386 / NCTC 11300</strain>
    </source>
</reference>
<dbReference type="HOGENOM" id="CLU_084338_1_2_0"/>
<accession>D1AKS3</accession>
<dbReference type="GO" id="GO:0005524">
    <property type="term" value="F:ATP binding"/>
    <property type="evidence" value="ECO:0007669"/>
    <property type="project" value="UniProtKB-UniRule"/>
</dbReference>
<evidence type="ECO:0000313" key="13">
    <source>
        <dbReference type="Proteomes" id="UP000000845"/>
    </source>
</evidence>
<dbReference type="EMBL" id="CP001739">
    <property type="protein sequence ID" value="ACZ07089.1"/>
    <property type="molecule type" value="Genomic_DNA"/>
</dbReference>
<evidence type="ECO:0000256" key="5">
    <source>
        <dbReference type="ARBA" id="ARBA00023136"/>
    </source>
</evidence>
<feature type="coiled-coil region" evidence="10">
    <location>
        <begin position="85"/>
        <end position="126"/>
    </location>
</feature>
<comment type="function">
    <text evidence="8">Produces ATP from ADP in the presence of a proton gradient across the membrane.</text>
</comment>
<evidence type="ECO:0000256" key="3">
    <source>
        <dbReference type="ARBA" id="ARBA00022448"/>
    </source>
</evidence>
<comment type="subcellular location">
    <subcellularLocation>
        <location evidence="8">Cell inner membrane</location>
        <topology evidence="8">Peripheral membrane protein</topology>
    </subcellularLocation>
    <subcellularLocation>
        <location evidence="1">Endomembrane system</location>
        <topology evidence="1">Peripheral membrane protein</topology>
    </subcellularLocation>
</comment>
<keyword evidence="4 8" id="KW-0406">Ion transport</keyword>
<dbReference type="InterPro" id="IPR020546">
    <property type="entry name" value="ATP_synth_F1_dsu/esu_N"/>
</dbReference>
<evidence type="ECO:0000256" key="4">
    <source>
        <dbReference type="ARBA" id="ARBA00023065"/>
    </source>
</evidence>
<evidence type="ECO:0000313" key="12">
    <source>
        <dbReference type="EMBL" id="ACZ07089.1"/>
    </source>
</evidence>
<evidence type="ECO:0000256" key="6">
    <source>
        <dbReference type="ARBA" id="ARBA00023196"/>
    </source>
</evidence>
<reference evidence="12 13" key="2">
    <citation type="journal article" date="2010" name="Stand. Genomic Sci.">
        <title>Complete genome sequence of Sebaldella termitidis type strain (NCTC 11300).</title>
        <authorList>
            <person name="Harmon-Smith M."/>
            <person name="Celia L."/>
            <person name="Chertkov O."/>
            <person name="Lapidus A."/>
            <person name="Copeland A."/>
            <person name="Glavina Del Rio T."/>
            <person name="Nolan M."/>
            <person name="Lucas S."/>
            <person name="Tice H."/>
            <person name="Cheng J.F."/>
            <person name="Han C."/>
            <person name="Detter J.C."/>
            <person name="Bruce D."/>
            <person name="Goodwin L."/>
            <person name="Pitluck S."/>
            <person name="Pati A."/>
            <person name="Liolios K."/>
            <person name="Ivanova N."/>
            <person name="Mavromatis K."/>
            <person name="Mikhailova N."/>
            <person name="Chen A."/>
            <person name="Palaniappan K."/>
            <person name="Land M."/>
            <person name="Hauser L."/>
            <person name="Chang Y.J."/>
            <person name="Jeffries C.D."/>
            <person name="Brettin T."/>
            <person name="Goker M."/>
            <person name="Beck B."/>
            <person name="Bristow J."/>
            <person name="Eisen J.A."/>
            <person name="Markowitz V."/>
            <person name="Hugenholtz P."/>
            <person name="Kyrpides N.C."/>
            <person name="Klenk H.P."/>
            <person name="Chen F."/>
        </authorList>
    </citation>
    <scope>NUCLEOTIDE SEQUENCE [LARGE SCALE GENOMIC DNA]</scope>
    <source>
        <strain evidence="13">ATCC 33386 / NCTC 11300</strain>
    </source>
</reference>
<dbReference type="AlphaFoldDB" id="D1AKS3"/>
<dbReference type="GO" id="GO:0046933">
    <property type="term" value="F:proton-transporting ATP synthase activity, rotational mechanism"/>
    <property type="evidence" value="ECO:0007669"/>
    <property type="project" value="UniProtKB-UniRule"/>
</dbReference>
<dbReference type="RefSeq" id="WP_012859688.1">
    <property type="nucleotide sequence ID" value="NC_013517.1"/>
</dbReference>
<dbReference type="NCBIfam" id="TIGR01216">
    <property type="entry name" value="ATP_synt_epsi"/>
    <property type="match status" value="1"/>
</dbReference>
<evidence type="ECO:0000256" key="2">
    <source>
        <dbReference type="ARBA" id="ARBA00005712"/>
    </source>
</evidence>
<dbReference type="STRING" id="526218.Sterm_0204"/>
<dbReference type="KEGG" id="str:Sterm_0204"/>
<protein>
    <recommendedName>
        <fullName evidence="8">ATP synthase epsilon chain</fullName>
    </recommendedName>
    <alternativeName>
        <fullName evidence="8">ATP synthase F1 sector epsilon subunit</fullName>
    </alternativeName>
    <alternativeName>
        <fullName evidence="8">F-ATPase epsilon subunit</fullName>
    </alternativeName>
</protein>
<keyword evidence="8" id="KW-1003">Cell membrane</keyword>
<dbReference type="Proteomes" id="UP000000845">
    <property type="component" value="Chromosome"/>
</dbReference>
<keyword evidence="10" id="KW-0175">Coiled coil</keyword>
<evidence type="ECO:0000256" key="10">
    <source>
        <dbReference type="SAM" id="Coils"/>
    </source>
</evidence>
<dbReference type="InterPro" id="IPR036771">
    <property type="entry name" value="ATPsynth_dsu/esu_N"/>
</dbReference>
<gene>
    <name evidence="8" type="primary">atpC</name>
    <name evidence="12" type="ordered locus">Sterm_0204</name>
</gene>
<dbReference type="PANTHER" id="PTHR13822">
    <property type="entry name" value="ATP SYNTHASE DELTA/EPSILON CHAIN"/>
    <property type="match status" value="1"/>
</dbReference>
<dbReference type="PANTHER" id="PTHR13822:SF10">
    <property type="entry name" value="ATP SYNTHASE EPSILON CHAIN, CHLOROPLASTIC"/>
    <property type="match status" value="1"/>
</dbReference>
<evidence type="ECO:0000259" key="11">
    <source>
        <dbReference type="Pfam" id="PF02823"/>
    </source>
</evidence>
<dbReference type="SUPFAM" id="SSF51344">
    <property type="entry name" value="Epsilon subunit of F1F0-ATP synthase N-terminal domain"/>
    <property type="match status" value="1"/>
</dbReference>
<evidence type="ECO:0000256" key="9">
    <source>
        <dbReference type="RuleBase" id="RU003656"/>
    </source>
</evidence>
<dbReference type="CDD" id="cd12152">
    <property type="entry name" value="F1-ATPase_delta"/>
    <property type="match status" value="1"/>
</dbReference>
<dbReference type="GO" id="GO:0005886">
    <property type="term" value="C:plasma membrane"/>
    <property type="evidence" value="ECO:0007669"/>
    <property type="project" value="UniProtKB-SubCell"/>
</dbReference>
<comment type="similarity">
    <text evidence="2 8 9">Belongs to the ATPase epsilon chain family.</text>
</comment>